<dbReference type="AlphaFoldDB" id="A0A6M0RQ21"/>
<sequence>MRILLISCRFPTDLKRDVQGTFRRFNLFLDALKAMAQLDVLFYVPADVDCSVDAIATHQKALSEHWGAPINLFLCPQHTADNSGPKWQRQFAPIFDYRAQGNFVATSAAKQVKALETCLERQPDAVFCHRLESMTPILQTQQTLPPLFFDLDDVEHISFARQIRQPPTRLITKLYYLQIPALWWGERRSVQTALRTFVCSQLDQQYLTQQGRLKGVVSVPNAVAIPKPQSLCPEPTIMFLGGYYYYPNLNAANFLIEQVWPQITKVRSDAKLIIAGTHPENIRSYHSRIPGVEFTGFVENLDELYARSRIVCCPILSGGGTRVKIIEAAAYGKPIVSTSIGAEGLSLNDGDDVLIRTSAQGMAQACIDLLSNDHLCQRLGSAAHQQASQQYDRANVIQLIQNHARAALASNSTVNVPSLATS</sequence>
<keyword evidence="3" id="KW-1185">Reference proteome</keyword>
<dbReference type="CDD" id="cd03801">
    <property type="entry name" value="GT4_PimA-like"/>
    <property type="match status" value="1"/>
</dbReference>
<comment type="caution">
    <text evidence="2">The sequence shown here is derived from an EMBL/GenBank/DDBJ whole genome shotgun (WGS) entry which is preliminary data.</text>
</comment>
<dbReference type="Proteomes" id="UP000481033">
    <property type="component" value="Unassembled WGS sequence"/>
</dbReference>
<accession>A0A6M0RQ21</accession>
<gene>
    <name evidence="2" type="ORF">DXZ20_22415</name>
</gene>
<proteinExistence type="predicted"/>
<dbReference type="EMBL" id="QXHD01000004">
    <property type="protein sequence ID" value="NEZ58347.1"/>
    <property type="molecule type" value="Genomic_DNA"/>
</dbReference>
<protein>
    <submittedName>
        <fullName evidence="2">Glycosyltransferase</fullName>
    </submittedName>
</protein>
<name>A0A6M0RQ21_9CYAN</name>
<organism evidence="2 3">
    <name type="scientific">Adonisia turfae CCMR0081</name>
    <dbReference type="NCBI Taxonomy" id="2292702"/>
    <lineage>
        <taxon>Bacteria</taxon>
        <taxon>Bacillati</taxon>
        <taxon>Cyanobacteriota</taxon>
        <taxon>Adonisia</taxon>
        <taxon>Adonisia turfae</taxon>
    </lineage>
</organism>
<evidence type="ECO:0000313" key="2">
    <source>
        <dbReference type="EMBL" id="NEZ58347.1"/>
    </source>
</evidence>
<keyword evidence="1 2" id="KW-0808">Transferase</keyword>
<dbReference type="RefSeq" id="WP_163700806.1">
    <property type="nucleotide sequence ID" value="NZ_QXHD01000004.1"/>
</dbReference>
<evidence type="ECO:0000313" key="3">
    <source>
        <dbReference type="Proteomes" id="UP000481033"/>
    </source>
</evidence>
<reference evidence="2 3" key="1">
    <citation type="journal article" date="2020" name="Microb. Ecol.">
        <title>Ecogenomics of the Marine Benthic Filamentous Cyanobacterium Adonisia.</title>
        <authorList>
            <person name="Walter J.M."/>
            <person name="Coutinho F.H."/>
            <person name="Leomil L."/>
            <person name="Hargreaves P.I."/>
            <person name="Campeao M.E."/>
            <person name="Vieira V.V."/>
            <person name="Silva B.S."/>
            <person name="Fistarol G.O."/>
            <person name="Salomon P.S."/>
            <person name="Sawabe T."/>
            <person name="Mino S."/>
            <person name="Hosokawa M."/>
            <person name="Miyashita H."/>
            <person name="Maruyama F."/>
            <person name="van Verk M.C."/>
            <person name="Dutilh B.E."/>
            <person name="Thompson C.C."/>
            <person name="Thompson F.L."/>
        </authorList>
    </citation>
    <scope>NUCLEOTIDE SEQUENCE [LARGE SCALE GENOMIC DNA]</scope>
    <source>
        <strain evidence="2 3">CCMR0081</strain>
    </source>
</reference>
<dbReference type="Pfam" id="PF13692">
    <property type="entry name" value="Glyco_trans_1_4"/>
    <property type="match status" value="1"/>
</dbReference>
<dbReference type="GO" id="GO:0016757">
    <property type="term" value="F:glycosyltransferase activity"/>
    <property type="evidence" value="ECO:0007669"/>
    <property type="project" value="TreeGrafter"/>
</dbReference>
<dbReference type="PANTHER" id="PTHR46401">
    <property type="entry name" value="GLYCOSYLTRANSFERASE WBBK-RELATED"/>
    <property type="match status" value="1"/>
</dbReference>
<dbReference type="Gene3D" id="3.40.50.2000">
    <property type="entry name" value="Glycogen Phosphorylase B"/>
    <property type="match status" value="2"/>
</dbReference>
<dbReference type="SUPFAM" id="SSF53756">
    <property type="entry name" value="UDP-Glycosyltransferase/glycogen phosphorylase"/>
    <property type="match status" value="1"/>
</dbReference>
<dbReference type="GO" id="GO:0009103">
    <property type="term" value="P:lipopolysaccharide biosynthetic process"/>
    <property type="evidence" value="ECO:0007669"/>
    <property type="project" value="TreeGrafter"/>
</dbReference>
<dbReference type="PANTHER" id="PTHR46401:SF2">
    <property type="entry name" value="GLYCOSYLTRANSFERASE WBBK-RELATED"/>
    <property type="match status" value="1"/>
</dbReference>
<evidence type="ECO:0000256" key="1">
    <source>
        <dbReference type="ARBA" id="ARBA00022679"/>
    </source>
</evidence>